<dbReference type="SMART" id="SM00278">
    <property type="entry name" value="HhH1"/>
    <property type="match status" value="2"/>
</dbReference>
<dbReference type="Pfam" id="PF12836">
    <property type="entry name" value="HHH_3"/>
    <property type="match status" value="1"/>
</dbReference>
<dbReference type="InterPro" id="IPR019554">
    <property type="entry name" value="Soluble_ligand-bd"/>
</dbReference>
<keyword evidence="4" id="KW-1185">Reference proteome</keyword>
<dbReference type="RefSeq" id="WP_012063452.1">
    <property type="nucleotide sequence ID" value="NC_009633.1"/>
</dbReference>
<feature type="transmembrane region" description="Helical" evidence="1">
    <location>
        <begin position="6"/>
        <end position="25"/>
    </location>
</feature>
<keyword evidence="1" id="KW-0472">Membrane</keyword>
<dbReference type="AlphaFoldDB" id="A6TQK9"/>
<dbReference type="GO" id="GO:0003677">
    <property type="term" value="F:DNA binding"/>
    <property type="evidence" value="ECO:0007669"/>
    <property type="project" value="InterPro"/>
</dbReference>
<dbReference type="EMBL" id="CP000724">
    <property type="protein sequence ID" value="ABR48477.1"/>
    <property type="molecule type" value="Genomic_DNA"/>
</dbReference>
<evidence type="ECO:0000256" key="1">
    <source>
        <dbReference type="SAM" id="Phobius"/>
    </source>
</evidence>
<evidence type="ECO:0000259" key="2">
    <source>
        <dbReference type="SMART" id="SM00278"/>
    </source>
</evidence>
<dbReference type="SUPFAM" id="SSF47781">
    <property type="entry name" value="RuvA domain 2-like"/>
    <property type="match status" value="1"/>
</dbReference>
<dbReference type="Proteomes" id="UP000001572">
    <property type="component" value="Chromosome"/>
</dbReference>
<protein>
    <submittedName>
        <fullName evidence="3">Competence protein ComEA helix-hairpin-helix repeat protein</fullName>
    </submittedName>
</protein>
<dbReference type="PANTHER" id="PTHR21180">
    <property type="entry name" value="ENDONUCLEASE/EXONUCLEASE/PHOSPHATASE FAMILY DOMAIN-CONTAINING PROTEIN 1"/>
    <property type="match status" value="1"/>
</dbReference>
<organism evidence="3 4">
    <name type="scientific">Alkaliphilus metalliredigens (strain QYMF)</name>
    <dbReference type="NCBI Taxonomy" id="293826"/>
    <lineage>
        <taxon>Bacteria</taxon>
        <taxon>Bacillati</taxon>
        <taxon>Bacillota</taxon>
        <taxon>Clostridia</taxon>
        <taxon>Peptostreptococcales</taxon>
        <taxon>Natronincolaceae</taxon>
        <taxon>Alkaliphilus</taxon>
    </lineage>
</organism>
<dbReference type="Gene3D" id="3.10.560.10">
    <property type="entry name" value="Outer membrane lipoprotein wza domain like"/>
    <property type="match status" value="1"/>
</dbReference>
<dbReference type="HOGENOM" id="CLU_052011_1_2_9"/>
<proteinExistence type="predicted"/>
<dbReference type="GO" id="GO:0006281">
    <property type="term" value="P:DNA repair"/>
    <property type="evidence" value="ECO:0007669"/>
    <property type="project" value="InterPro"/>
</dbReference>
<sequence length="209" mass="23725">MNLSKQQRFIVFAVVASIVLLVGTFNHLRDRREKYILSGDNQKANVDFLQEDNLEIVLNQPEKIIVHIEGEVYAPGIYELGESSRIFDAVEAAGGLTPNADRRRLNLARRLNDEEFIYVVSHDETEPVDANWGQEALVAGNQSQNALININYADTEDLKKLNGIGDSLAKRIIEYRELNGYYQQIEDIQNVSGIGEKKFQDIKDEITTR</sequence>
<dbReference type="eggNOG" id="COG1555">
    <property type="taxonomic scope" value="Bacteria"/>
</dbReference>
<feature type="domain" description="Helix-hairpin-helix DNA-binding motif class 1" evidence="2">
    <location>
        <begin position="156"/>
        <end position="175"/>
    </location>
</feature>
<keyword evidence="1" id="KW-1133">Transmembrane helix</keyword>
<accession>A6TQK9</accession>
<dbReference type="OrthoDB" id="9790239at2"/>
<name>A6TQK9_ALKMQ</name>
<dbReference type="NCBIfam" id="TIGR00426">
    <property type="entry name" value="competence protein ComEA helix-hairpin-helix repeat region"/>
    <property type="match status" value="1"/>
</dbReference>
<dbReference type="InterPro" id="IPR051675">
    <property type="entry name" value="Endo/Exo/Phosphatase_dom_1"/>
</dbReference>
<dbReference type="InterPro" id="IPR003583">
    <property type="entry name" value="Hlx-hairpin-Hlx_DNA-bd_motif"/>
</dbReference>
<dbReference type="KEGG" id="amt:Amet_2320"/>
<dbReference type="Gene3D" id="1.10.150.310">
    <property type="entry name" value="Tex RuvX-like domain-like"/>
    <property type="match status" value="1"/>
</dbReference>
<dbReference type="InterPro" id="IPR004509">
    <property type="entry name" value="Competence_ComEA_HhH"/>
</dbReference>
<dbReference type="GO" id="GO:0015628">
    <property type="term" value="P:protein secretion by the type II secretion system"/>
    <property type="evidence" value="ECO:0007669"/>
    <property type="project" value="TreeGrafter"/>
</dbReference>
<evidence type="ECO:0000313" key="3">
    <source>
        <dbReference type="EMBL" id="ABR48477.1"/>
    </source>
</evidence>
<dbReference type="eggNOG" id="COG1596">
    <property type="taxonomic scope" value="Bacteria"/>
</dbReference>
<dbReference type="STRING" id="293826.Amet_2320"/>
<dbReference type="InterPro" id="IPR010994">
    <property type="entry name" value="RuvA_2-like"/>
</dbReference>
<evidence type="ECO:0000313" key="4">
    <source>
        <dbReference type="Proteomes" id="UP000001572"/>
    </source>
</evidence>
<dbReference type="PANTHER" id="PTHR21180:SF32">
    <property type="entry name" value="ENDONUCLEASE_EXONUCLEASE_PHOSPHATASE FAMILY DOMAIN-CONTAINING PROTEIN 1"/>
    <property type="match status" value="1"/>
</dbReference>
<dbReference type="GO" id="GO:0015627">
    <property type="term" value="C:type II protein secretion system complex"/>
    <property type="evidence" value="ECO:0007669"/>
    <property type="project" value="TreeGrafter"/>
</dbReference>
<dbReference type="Pfam" id="PF10531">
    <property type="entry name" value="SLBB"/>
    <property type="match status" value="1"/>
</dbReference>
<reference evidence="4" key="1">
    <citation type="journal article" date="2016" name="Genome Announc.">
        <title>Complete genome sequence of Alkaliphilus metalliredigens strain QYMF, an alkaliphilic and metal-reducing bacterium isolated from borax-contaminated leachate ponds.</title>
        <authorList>
            <person name="Hwang C."/>
            <person name="Copeland A."/>
            <person name="Lucas S."/>
            <person name="Lapidus A."/>
            <person name="Barry K."/>
            <person name="Detter J.C."/>
            <person name="Glavina Del Rio T."/>
            <person name="Hammon N."/>
            <person name="Israni S."/>
            <person name="Dalin E."/>
            <person name="Tice H."/>
            <person name="Pitluck S."/>
            <person name="Chertkov O."/>
            <person name="Brettin T."/>
            <person name="Bruce D."/>
            <person name="Han C."/>
            <person name="Schmutz J."/>
            <person name="Larimer F."/>
            <person name="Land M.L."/>
            <person name="Hauser L."/>
            <person name="Kyrpides N."/>
            <person name="Mikhailova N."/>
            <person name="Ye Q."/>
            <person name="Zhou J."/>
            <person name="Richardson P."/>
            <person name="Fields M.W."/>
        </authorList>
    </citation>
    <scope>NUCLEOTIDE SEQUENCE [LARGE SCALE GENOMIC DNA]</scope>
    <source>
        <strain evidence="4">QYMF</strain>
    </source>
</reference>
<keyword evidence="1" id="KW-0812">Transmembrane</keyword>
<feature type="domain" description="Helix-hairpin-helix DNA-binding motif class 1" evidence="2">
    <location>
        <begin position="186"/>
        <end position="205"/>
    </location>
</feature>
<gene>
    <name evidence="3" type="ordered locus">Amet_2320</name>
</gene>